<proteinExistence type="inferred from homology"/>
<dbReference type="Gene3D" id="3.40.190.10">
    <property type="entry name" value="Periplasmic binding protein-like II"/>
    <property type="match status" value="2"/>
</dbReference>
<dbReference type="PANTHER" id="PTHR30118">
    <property type="entry name" value="HTH-TYPE TRANSCRIPTIONAL REGULATOR LEUO-RELATED"/>
    <property type="match status" value="1"/>
</dbReference>
<evidence type="ECO:0000313" key="6">
    <source>
        <dbReference type="EMBL" id="AUH32640.1"/>
    </source>
</evidence>
<sequence>MVNQIVDPLSLDFATLRTLCTVYDAGSFTAAAEVIGVNQSAISYTMERLRGVFHDPLFVREKGQQIATDRCQQIIAQVRPMLATLQRLARPEEFDPKSARHTLRLACNYYERMLIIPLLVRELRRQAPGIELVVVNSRGTGPERMLRGDSDLLIGPRPTTQTGVYVSRLCREDYVCLMDPAHPMADRTLTVKDYVALDLIDITYEGNWVSSYITELQAMGHRLRPALIVPSPAGVSHLVRGSTLVATVPRRLAQAMGEGLRIVECPVGGKFDITLMWPPRFHADAMHQWMRGVVIGLRRELGSAGKPKSAGARPDP</sequence>
<dbReference type="SUPFAM" id="SSF46785">
    <property type="entry name" value="Winged helix' DNA-binding domain"/>
    <property type="match status" value="1"/>
</dbReference>
<dbReference type="InterPro" id="IPR005119">
    <property type="entry name" value="LysR_subst-bd"/>
</dbReference>
<feature type="domain" description="HTH lysR-type" evidence="5">
    <location>
        <begin position="11"/>
        <end position="68"/>
    </location>
</feature>
<dbReference type="PANTHER" id="PTHR30118:SF15">
    <property type="entry name" value="TRANSCRIPTIONAL REGULATORY PROTEIN"/>
    <property type="match status" value="1"/>
</dbReference>
<dbReference type="Gene3D" id="1.10.10.10">
    <property type="entry name" value="Winged helix-like DNA-binding domain superfamily/Winged helix DNA-binding domain"/>
    <property type="match status" value="1"/>
</dbReference>
<dbReference type="EMBL" id="CP025408">
    <property type="protein sequence ID" value="AUH32640.1"/>
    <property type="molecule type" value="Genomic_DNA"/>
</dbReference>
<evidence type="ECO:0000259" key="5">
    <source>
        <dbReference type="PROSITE" id="PS50931"/>
    </source>
</evidence>
<name>A0A2K9ECK6_9RHOB</name>
<evidence type="ECO:0000256" key="4">
    <source>
        <dbReference type="ARBA" id="ARBA00023163"/>
    </source>
</evidence>
<dbReference type="SUPFAM" id="SSF53850">
    <property type="entry name" value="Periplasmic binding protein-like II"/>
    <property type="match status" value="1"/>
</dbReference>
<dbReference type="InterPro" id="IPR036388">
    <property type="entry name" value="WH-like_DNA-bd_sf"/>
</dbReference>
<evidence type="ECO:0000256" key="1">
    <source>
        <dbReference type="ARBA" id="ARBA00009437"/>
    </source>
</evidence>
<dbReference type="AlphaFoldDB" id="A0A2K9ECK6"/>
<dbReference type="PROSITE" id="PS50931">
    <property type="entry name" value="HTH_LYSR"/>
    <property type="match status" value="1"/>
</dbReference>
<dbReference type="InterPro" id="IPR000847">
    <property type="entry name" value="LysR_HTH_N"/>
</dbReference>
<dbReference type="KEGG" id="paro:CUV01_03920"/>
<dbReference type="GO" id="GO:0003677">
    <property type="term" value="F:DNA binding"/>
    <property type="evidence" value="ECO:0007669"/>
    <property type="project" value="UniProtKB-KW"/>
</dbReference>
<dbReference type="OrthoDB" id="9774011at2"/>
<dbReference type="Pfam" id="PF03466">
    <property type="entry name" value="LysR_substrate"/>
    <property type="match status" value="1"/>
</dbReference>
<dbReference type="Proteomes" id="UP000233742">
    <property type="component" value="Chromosome"/>
</dbReference>
<keyword evidence="7" id="KW-1185">Reference proteome</keyword>
<dbReference type="GO" id="GO:0003700">
    <property type="term" value="F:DNA-binding transcription factor activity"/>
    <property type="evidence" value="ECO:0007669"/>
    <property type="project" value="InterPro"/>
</dbReference>
<accession>A0A2K9ECK6</accession>
<protein>
    <submittedName>
        <fullName evidence="6">LysR family transcriptional regulator</fullName>
    </submittedName>
</protein>
<keyword evidence="3" id="KW-0238">DNA-binding</keyword>
<evidence type="ECO:0000313" key="7">
    <source>
        <dbReference type="Proteomes" id="UP000233742"/>
    </source>
</evidence>
<keyword evidence="4" id="KW-0804">Transcription</keyword>
<evidence type="ECO:0000256" key="3">
    <source>
        <dbReference type="ARBA" id="ARBA00023125"/>
    </source>
</evidence>
<gene>
    <name evidence="6" type="ORF">CUV01_03920</name>
</gene>
<dbReference type="CDD" id="cd08417">
    <property type="entry name" value="PBP2_Nitroaromatics_like"/>
    <property type="match status" value="1"/>
</dbReference>
<organism evidence="6 7">
    <name type="scientific">Paracoccus tegillarcae</name>
    <dbReference type="NCBI Taxonomy" id="1529068"/>
    <lineage>
        <taxon>Bacteria</taxon>
        <taxon>Pseudomonadati</taxon>
        <taxon>Pseudomonadota</taxon>
        <taxon>Alphaproteobacteria</taxon>
        <taxon>Rhodobacterales</taxon>
        <taxon>Paracoccaceae</taxon>
        <taxon>Paracoccus</taxon>
    </lineage>
</organism>
<dbReference type="InterPro" id="IPR037402">
    <property type="entry name" value="YidZ_PBP2"/>
</dbReference>
<comment type="similarity">
    <text evidence="1">Belongs to the LysR transcriptional regulatory family.</text>
</comment>
<evidence type="ECO:0000256" key="2">
    <source>
        <dbReference type="ARBA" id="ARBA00023015"/>
    </source>
</evidence>
<dbReference type="RefSeq" id="WP_101459315.1">
    <property type="nucleotide sequence ID" value="NZ_CP025408.1"/>
</dbReference>
<reference evidence="6 7" key="1">
    <citation type="submission" date="2017-12" db="EMBL/GenBank/DDBJ databases">
        <authorList>
            <person name="Hurst M.R.H."/>
        </authorList>
    </citation>
    <scope>NUCLEOTIDE SEQUENCE [LARGE SCALE GENOMIC DNA]</scope>
    <source>
        <strain evidence="6 7">BM15</strain>
    </source>
</reference>
<dbReference type="InterPro" id="IPR050389">
    <property type="entry name" value="LysR-type_TF"/>
</dbReference>
<dbReference type="InterPro" id="IPR036390">
    <property type="entry name" value="WH_DNA-bd_sf"/>
</dbReference>
<keyword evidence="2" id="KW-0805">Transcription regulation</keyword>
<dbReference type="Pfam" id="PF00126">
    <property type="entry name" value="HTH_1"/>
    <property type="match status" value="1"/>
</dbReference>